<dbReference type="InParanoid" id="J0D6B4"/>
<feature type="region of interest" description="Disordered" evidence="1">
    <location>
        <begin position="257"/>
        <end position="279"/>
    </location>
</feature>
<feature type="region of interest" description="Disordered" evidence="1">
    <location>
        <begin position="349"/>
        <end position="398"/>
    </location>
</feature>
<name>J0D6B4_AURST</name>
<evidence type="ECO:0000313" key="3">
    <source>
        <dbReference type="Proteomes" id="UP000006514"/>
    </source>
</evidence>
<feature type="region of interest" description="Disordered" evidence="1">
    <location>
        <begin position="158"/>
        <end position="181"/>
    </location>
</feature>
<protein>
    <submittedName>
        <fullName evidence="2">Uncharacterized protein</fullName>
    </submittedName>
</protein>
<accession>J0D6B4</accession>
<dbReference type="KEGG" id="adl:AURDEDRAFT_131194"/>
<dbReference type="EMBL" id="JH687953">
    <property type="protein sequence ID" value="EJD34398.1"/>
    <property type="molecule type" value="Genomic_DNA"/>
</dbReference>
<keyword evidence="3" id="KW-1185">Reference proteome</keyword>
<evidence type="ECO:0000313" key="2">
    <source>
        <dbReference type="EMBL" id="EJD34398.1"/>
    </source>
</evidence>
<sequence length="447" mass="47715">MSNETAGPEITPWVPHTPSTTQWHRATGNFYVATAVGWDGKPILLWEPATRADDSETAGVASASTSPGPPAGGRPSQAPHETADPMQTQPADASASRVPADASASRVPADASTSQVPADVQLVRALSALFGSDFPFEFTGVSDSPTSSVTAEATAMEALPGESNGPQQLPTPPTEQSRDARRETMVKRTIECLEDMFPDEEVTAGRVYTVECTVRLFRRDFDPRDRRHVVWKLRTSPTTDPQIRAALGGKRLSVMPPQANLSRLHPPSAPSASRQDRGVLPVDLHPQPLPSTFWFLVRGDVYVAAAVAWDGTPELLWARVPGESTVQVSSGEGQPSAAPSATFAPTVEADNASTVQPASPSREPLTDQQGVAAGSPPDFGLPPPLRMPEDLPTSSAGGQNVLAVDANRPIRRKRLTQSTLDRIEALLTTHEVEGGQFYTLEVEFADS</sequence>
<reference evidence="3" key="1">
    <citation type="journal article" date="2012" name="Science">
        <title>The Paleozoic origin of enzymatic lignin decomposition reconstructed from 31 fungal genomes.</title>
        <authorList>
            <person name="Floudas D."/>
            <person name="Binder M."/>
            <person name="Riley R."/>
            <person name="Barry K."/>
            <person name="Blanchette R.A."/>
            <person name="Henrissat B."/>
            <person name="Martinez A.T."/>
            <person name="Otillar R."/>
            <person name="Spatafora J.W."/>
            <person name="Yadav J.S."/>
            <person name="Aerts A."/>
            <person name="Benoit I."/>
            <person name="Boyd A."/>
            <person name="Carlson A."/>
            <person name="Copeland A."/>
            <person name="Coutinho P.M."/>
            <person name="de Vries R.P."/>
            <person name="Ferreira P."/>
            <person name="Findley K."/>
            <person name="Foster B."/>
            <person name="Gaskell J."/>
            <person name="Glotzer D."/>
            <person name="Gorecki P."/>
            <person name="Heitman J."/>
            <person name="Hesse C."/>
            <person name="Hori C."/>
            <person name="Igarashi K."/>
            <person name="Jurgens J.A."/>
            <person name="Kallen N."/>
            <person name="Kersten P."/>
            <person name="Kohler A."/>
            <person name="Kuees U."/>
            <person name="Kumar T.K.A."/>
            <person name="Kuo A."/>
            <person name="LaButti K."/>
            <person name="Larrondo L.F."/>
            <person name="Lindquist E."/>
            <person name="Ling A."/>
            <person name="Lombard V."/>
            <person name="Lucas S."/>
            <person name="Lundell T."/>
            <person name="Martin R."/>
            <person name="McLaughlin D.J."/>
            <person name="Morgenstern I."/>
            <person name="Morin E."/>
            <person name="Murat C."/>
            <person name="Nagy L.G."/>
            <person name="Nolan M."/>
            <person name="Ohm R.A."/>
            <person name="Patyshakuliyeva A."/>
            <person name="Rokas A."/>
            <person name="Ruiz-Duenas F.J."/>
            <person name="Sabat G."/>
            <person name="Salamov A."/>
            <person name="Samejima M."/>
            <person name="Schmutz J."/>
            <person name="Slot J.C."/>
            <person name="St John F."/>
            <person name="Stenlid J."/>
            <person name="Sun H."/>
            <person name="Sun S."/>
            <person name="Syed K."/>
            <person name="Tsang A."/>
            <person name="Wiebenga A."/>
            <person name="Young D."/>
            <person name="Pisabarro A."/>
            <person name="Eastwood D.C."/>
            <person name="Martin F."/>
            <person name="Cullen D."/>
            <person name="Grigoriev I.V."/>
            <person name="Hibbett D.S."/>
        </authorList>
    </citation>
    <scope>NUCLEOTIDE SEQUENCE [LARGE SCALE GENOMIC DNA]</scope>
    <source>
        <strain evidence="3">TFB10046</strain>
    </source>
</reference>
<evidence type="ECO:0000256" key="1">
    <source>
        <dbReference type="SAM" id="MobiDB-lite"/>
    </source>
</evidence>
<gene>
    <name evidence="2" type="ORF">AURDEDRAFT_131194</name>
</gene>
<feature type="region of interest" description="Disordered" evidence="1">
    <location>
        <begin position="49"/>
        <end position="115"/>
    </location>
</feature>
<organism evidence="2 3">
    <name type="scientific">Auricularia subglabra (strain TFB-10046 / SS5)</name>
    <name type="common">White-rot fungus</name>
    <name type="synonym">Auricularia delicata (strain TFB10046)</name>
    <dbReference type="NCBI Taxonomy" id="717982"/>
    <lineage>
        <taxon>Eukaryota</taxon>
        <taxon>Fungi</taxon>
        <taxon>Dikarya</taxon>
        <taxon>Basidiomycota</taxon>
        <taxon>Agaricomycotina</taxon>
        <taxon>Agaricomycetes</taxon>
        <taxon>Auriculariales</taxon>
        <taxon>Auriculariaceae</taxon>
        <taxon>Auricularia</taxon>
    </lineage>
</organism>
<proteinExistence type="predicted"/>
<dbReference type="AlphaFoldDB" id="J0D6B4"/>
<dbReference type="Proteomes" id="UP000006514">
    <property type="component" value="Unassembled WGS sequence"/>
</dbReference>